<feature type="region of interest" description="Disordered" evidence="1">
    <location>
        <begin position="19"/>
        <end position="43"/>
    </location>
</feature>
<keyword evidence="2" id="KW-0732">Signal</keyword>
<dbReference type="WBParaSite" id="NBR_0001833701-mRNA-1">
    <property type="protein sequence ID" value="NBR_0001833701-mRNA-1"/>
    <property type="gene ID" value="NBR_0001833701"/>
</dbReference>
<feature type="chain" id="PRO_5043125830" evidence="2">
    <location>
        <begin position="18"/>
        <end position="64"/>
    </location>
</feature>
<evidence type="ECO:0000313" key="3">
    <source>
        <dbReference type="EMBL" id="VDL82063.1"/>
    </source>
</evidence>
<evidence type="ECO:0000313" key="5">
    <source>
        <dbReference type="WBParaSite" id="NBR_0001833701-mRNA-1"/>
    </source>
</evidence>
<organism evidence="5">
    <name type="scientific">Nippostrongylus brasiliensis</name>
    <name type="common">Rat hookworm</name>
    <dbReference type="NCBI Taxonomy" id="27835"/>
    <lineage>
        <taxon>Eukaryota</taxon>
        <taxon>Metazoa</taxon>
        <taxon>Ecdysozoa</taxon>
        <taxon>Nematoda</taxon>
        <taxon>Chromadorea</taxon>
        <taxon>Rhabditida</taxon>
        <taxon>Rhabditina</taxon>
        <taxon>Rhabditomorpha</taxon>
        <taxon>Strongyloidea</taxon>
        <taxon>Heligmosomidae</taxon>
        <taxon>Nippostrongylus</taxon>
    </lineage>
</organism>
<evidence type="ECO:0000256" key="1">
    <source>
        <dbReference type="SAM" id="MobiDB-lite"/>
    </source>
</evidence>
<feature type="signal peptide" evidence="2">
    <location>
        <begin position="1"/>
        <end position="17"/>
    </location>
</feature>
<accession>A0A0N4YME3</accession>
<reference evidence="5" key="1">
    <citation type="submission" date="2017-02" db="UniProtKB">
        <authorList>
            <consortium name="WormBaseParasite"/>
        </authorList>
    </citation>
    <scope>IDENTIFICATION</scope>
</reference>
<proteinExistence type="predicted"/>
<dbReference type="Proteomes" id="UP000271162">
    <property type="component" value="Unassembled WGS sequence"/>
</dbReference>
<keyword evidence="4" id="KW-1185">Reference proteome</keyword>
<dbReference type="AlphaFoldDB" id="A0A0N4YME3"/>
<gene>
    <name evidence="3" type="ORF">NBR_LOCUS18338</name>
</gene>
<name>A0A0N4YME3_NIPBR</name>
<evidence type="ECO:0000256" key="2">
    <source>
        <dbReference type="SAM" id="SignalP"/>
    </source>
</evidence>
<protein>
    <submittedName>
        <fullName evidence="5">Secreted protein</fullName>
    </submittedName>
</protein>
<evidence type="ECO:0000313" key="4">
    <source>
        <dbReference type="Proteomes" id="UP000271162"/>
    </source>
</evidence>
<reference evidence="3 4" key="2">
    <citation type="submission" date="2018-11" db="EMBL/GenBank/DDBJ databases">
        <authorList>
            <consortium name="Pathogen Informatics"/>
        </authorList>
    </citation>
    <scope>NUCLEOTIDE SEQUENCE [LARGE SCALE GENOMIC DNA]</scope>
</reference>
<sequence length="64" mass="7232">MLLKVALVALVFVAVHGQAMPHGPINGRQRRSSEPLSDSDKKRLEEIQEKVAEAMKMVEKYKKN</sequence>
<dbReference type="EMBL" id="UYSL01023339">
    <property type="protein sequence ID" value="VDL82063.1"/>
    <property type="molecule type" value="Genomic_DNA"/>
</dbReference>